<protein>
    <submittedName>
        <fullName evidence="2">Uncharacterized protein</fullName>
    </submittedName>
</protein>
<feature type="compositionally biased region" description="Low complexity" evidence="1">
    <location>
        <begin position="1"/>
        <end position="18"/>
    </location>
</feature>
<name>A0AAV1ZAT3_9ARAC</name>
<evidence type="ECO:0000256" key="1">
    <source>
        <dbReference type="SAM" id="MobiDB-lite"/>
    </source>
</evidence>
<organism evidence="2 3">
    <name type="scientific">Larinioides sclopetarius</name>
    <dbReference type="NCBI Taxonomy" id="280406"/>
    <lineage>
        <taxon>Eukaryota</taxon>
        <taxon>Metazoa</taxon>
        <taxon>Ecdysozoa</taxon>
        <taxon>Arthropoda</taxon>
        <taxon>Chelicerata</taxon>
        <taxon>Arachnida</taxon>
        <taxon>Araneae</taxon>
        <taxon>Araneomorphae</taxon>
        <taxon>Entelegynae</taxon>
        <taxon>Araneoidea</taxon>
        <taxon>Araneidae</taxon>
        <taxon>Larinioides</taxon>
    </lineage>
</organism>
<dbReference type="EMBL" id="CAXIEN010000035">
    <property type="protein sequence ID" value="CAL1268651.1"/>
    <property type="molecule type" value="Genomic_DNA"/>
</dbReference>
<sequence length="36" mass="4012">MHYVPSVTPTRTSSSSVSAWFTQPPSTTYSKNGYMK</sequence>
<feature type="compositionally biased region" description="Polar residues" evidence="1">
    <location>
        <begin position="19"/>
        <end position="36"/>
    </location>
</feature>
<gene>
    <name evidence="2" type="ORF">LARSCL_LOCUS4291</name>
</gene>
<accession>A0AAV1ZAT3</accession>
<evidence type="ECO:0000313" key="3">
    <source>
        <dbReference type="Proteomes" id="UP001497382"/>
    </source>
</evidence>
<dbReference type="Proteomes" id="UP001497382">
    <property type="component" value="Unassembled WGS sequence"/>
</dbReference>
<feature type="region of interest" description="Disordered" evidence="1">
    <location>
        <begin position="1"/>
        <end position="36"/>
    </location>
</feature>
<reference evidence="2 3" key="1">
    <citation type="submission" date="2024-04" db="EMBL/GenBank/DDBJ databases">
        <authorList>
            <person name="Rising A."/>
            <person name="Reimegard J."/>
            <person name="Sonavane S."/>
            <person name="Akerstrom W."/>
            <person name="Nylinder S."/>
            <person name="Hedman E."/>
            <person name="Kallberg Y."/>
        </authorList>
    </citation>
    <scope>NUCLEOTIDE SEQUENCE [LARGE SCALE GENOMIC DNA]</scope>
</reference>
<evidence type="ECO:0000313" key="2">
    <source>
        <dbReference type="EMBL" id="CAL1268651.1"/>
    </source>
</evidence>
<dbReference type="AlphaFoldDB" id="A0AAV1ZAT3"/>
<keyword evidence="3" id="KW-1185">Reference proteome</keyword>
<proteinExistence type="predicted"/>
<comment type="caution">
    <text evidence="2">The sequence shown here is derived from an EMBL/GenBank/DDBJ whole genome shotgun (WGS) entry which is preliminary data.</text>
</comment>